<sequence>MVVNDFLSDLIARIKNGQRARLNKIHAPYSTLSWNFLHVLYEQGYLQSIKHEIDTNNICIELKYYENSPVIQTITRLSKPGKRVYISSKQLNRINNGLSLFILSTSKGILADRNAKKLALGGELLCKVF</sequence>
<dbReference type="GO" id="GO:0005737">
    <property type="term" value="C:cytoplasm"/>
    <property type="evidence" value="ECO:0007669"/>
    <property type="project" value="UniProtKB-ARBA"/>
</dbReference>
<reference evidence="4" key="2">
    <citation type="journal article" date="2004" name="RNA">
        <title>Mitochondrial 3' tRNA editing in the jakobid Seculamonas ecuadoriensis: a novel mechanism and implications for tRNA processing.</title>
        <authorList>
            <person name="Leigh J."/>
            <person name="Lang B.F."/>
        </authorList>
    </citation>
    <scope>NUCLEOTIDE SEQUENCE</scope>
    <source>
        <strain evidence="4">ATCC 50688</strain>
    </source>
</reference>
<proteinExistence type="inferred from homology"/>
<dbReference type="AlphaFoldDB" id="M4QMC9"/>
<evidence type="ECO:0000256" key="2">
    <source>
        <dbReference type="ARBA" id="ARBA00022980"/>
    </source>
</evidence>
<reference evidence="4" key="1">
    <citation type="journal article" date="2003" name="Mol. Biol. Evol.">
        <title>Structure of the bc1 complex from Seculamonas ecuadoriensis, a jakobid flagellate with an ancestral mitochondrial genome.</title>
        <authorList>
            <person name="Marx S."/>
            <person name="Baumgartner M."/>
            <person name="Kannan S."/>
            <person name="Braun H.P."/>
            <person name="Lang B.F."/>
            <person name="Burger G."/>
        </authorList>
    </citation>
    <scope>NUCLEOTIDE SEQUENCE</scope>
    <source>
        <strain evidence="4">ATCC 50688</strain>
    </source>
</reference>
<reference evidence="4" key="4">
    <citation type="journal article" date="2013" name="Genome Biol. Evol.">
        <title>Strikingly bacteria-like and gene-rich mitochondrial genomes throughout jakobid protists.</title>
        <authorList>
            <person name="Burger G."/>
            <person name="Gray M.W."/>
            <person name="Forget L."/>
            <person name="Lang B.F."/>
        </authorList>
    </citation>
    <scope>NUCLEOTIDE SEQUENCE</scope>
    <source>
        <strain evidence="4">ATCC 50688</strain>
    </source>
</reference>
<dbReference type="HAMAP" id="MF_01302_B">
    <property type="entry name" value="Ribosomal_uS8_B"/>
    <property type="match status" value="1"/>
</dbReference>
<geneLocation type="mitochondrion" evidence="4"/>
<keyword evidence="3" id="KW-0687">Ribonucleoprotein</keyword>
<evidence type="ECO:0000256" key="1">
    <source>
        <dbReference type="ARBA" id="ARBA00006471"/>
    </source>
</evidence>
<dbReference type="SUPFAM" id="SSF56047">
    <property type="entry name" value="Ribosomal protein S8"/>
    <property type="match status" value="1"/>
</dbReference>
<dbReference type="RefSeq" id="YP_007890818.1">
    <property type="nucleotide sequence ID" value="NC_021128.1"/>
</dbReference>
<dbReference type="Gene3D" id="3.30.1370.30">
    <property type="match status" value="1"/>
</dbReference>
<accession>M4QMC9</accession>
<evidence type="ECO:0000256" key="3">
    <source>
        <dbReference type="ARBA" id="ARBA00023274"/>
    </source>
</evidence>
<dbReference type="PANTHER" id="PTHR11758">
    <property type="entry name" value="40S RIBOSOMAL PROTEIN S15A"/>
    <property type="match status" value="1"/>
</dbReference>
<evidence type="ECO:0000313" key="4">
    <source>
        <dbReference type="EMBL" id="AGH24513.1"/>
    </source>
</evidence>
<organism evidence="4">
    <name type="scientific">Seculamonas ecuadoriensis</name>
    <name type="common">Flagellate</name>
    <dbReference type="NCBI Taxonomy" id="221724"/>
    <lineage>
        <taxon>Eukaryota</taxon>
        <taxon>Discoba</taxon>
        <taxon>Jakobida</taxon>
        <taxon>Histionina</taxon>
        <taxon>Seculamonas</taxon>
    </lineage>
</organism>
<dbReference type="Pfam" id="PF00410">
    <property type="entry name" value="Ribosomal_S8"/>
    <property type="match status" value="1"/>
</dbReference>
<dbReference type="FunFam" id="3.30.1490.10:FF:000001">
    <property type="entry name" value="30S ribosomal protein S8"/>
    <property type="match status" value="1"/>
</dbReference>
<reference evidence="4" key="3">
    <citation type="journal article" date="2006" name="RNA">
        <title>Hybrid E. coli--Mitochondrial ribonuclease P RNAs are catalytically active.</title>
        <authorList>
            <person name="Seif E."/>
            <person name="Cadieux A."/>
            <person name="Lang B.F."/>
        </authorList>
    </citation>
    <scope>NUCLEOTIDE SEQUENCE</scope>
    <source>
        <strain evidence="4">ATCC 50688</strain>
    </source>
</reference>
<dbReference type="EMBL" id="KC353359">
    <property type="protein sequence ID" value="AGH24513.1"/>
    <property type="molecule type" value="Genomic_DNA"/>
</dbReference>
<keyword evidence="2 4" id="KW-0689">Ribosomal protein</keyword>
<dbReference type="GO" id="GO:0005840">
    <property type="term" value="C:ribosome"/>
    <property type="evidence" value="ECO:0007669"/>
    <property type="project" value="UniProtKB-KW"/>
</dbReference>
<name>M4QMC9_SECEC</name>
<dbReference type="GO" id="GO:0006412">
    <property type="term" value="P:translation"/>
    <property type="evidence" value="ECO:0007669"/>
    <property type="project" value="InterPro"/>
</dbReference>
<dbReference type="NCBIfam" id="NF001109">
    <property type="entry name" value="PRK00136.1"/>
    <property type="match status" value="1"/>
</dbReference>
<keyword evidence="4" id="KW-0496">Mitochondrion</keyword>
<dbReference type="Gene3D" id="3.30.1490.10">
    <property type="match status" value="1"/>
</dbReference>
<dbReference type="InterPro" id="IPR000630">
    <property type="entry name" value="Ribosomal_uS8"/>
</dbReference>
<dbReference type="GO" id="GO:1990904">
    <property type="term" value="C:ribonucleoprotein complex"/>
    <property type="evidence" value="ECO:0007669"/>
    <property type="project" value="UniProtKB-KW"/>
</dbReference>
<dbReference type="GeneID" id="15333306"/>
<dbReference type="InterPro" id="IPR035987">
    <property type="entry name" value="Ribosomal_uS8_sf"/>
</dbReference>
<comment type="similarity">
    <text evidence="1">Belongs to the universal ribosomal protein uS8 family.</text>
</comment>
<protein>
    <submittedName>
        <fullName evidence="4">Ribosomal protein S8</fullName>
    </submittedName>
</protein>
<dbReference type="GO" id="GO:0003735">
    <property type="term" value="F:structural constituent of ribosome"/>
    <property type="evidence" value="ECO:0007669"/>
    <property type="project" value="InterPro"/>
</dbReference>
<gene>
    <name evidence="4" type="primary">rps8</name>
</gene>